<comment type="caution">
    <text evidence="2">The sequence shown here is derived from an EMBL/GenBank/DDBJ whole genome shotgun (WGS) entry which is preliminary data.</text>
</comment>
<dbReference type="GO" id="GO:0051213">
    <property type="term" value="F:dioxygenase activity"/>
    <property type="evidence" value="ECO:0007669"/>
    <property type="project" value="UniProtKB-KW"/>
</dbReference>
<keyword evidence="2" id="KW-0560">Oxidoreductase</keyword>
<dbReference type="GeneID" id="94364058"/>
<dbReference type="AlphaFoldDB" id="A0A2U2CGE0"/>
<dbReference type="Proteomes" id="UP000244940">
    <property type="component" value="Unassembled WGS sequence"/>
</dbReference>
<dbReference type="PROSITE" id="PS51819">
    <property type="entry name" value="VOC"/>
    <property type="match status" value="1"/>
</dbReference>
<name>A0A2U2CGE0_9RHOB</name>
<dbReference type="Pfam" id="PF00903">
    <property type="entry name" value="Glyoxalase"/>
    <property type="match status" value="1"/>
</dbReference>
<keyword evidence="2" id="KW-0223">Dioxygenase</keyword>
<gene>
    <name evidence="2" type="ORF">C4N9_04075</name>
</gene>
<accession>A0A2U2CGE0</accession>
<dbReference type="Gene3D" id="3.10.180.10">
    <property type="entry name" value="2,3-Dihydroxybiphenyl 1,2-Dioxygenase, domain 1"/>
    <property type="match status" value="1"/>
</dbReference>
<dbReference type="InterPro" id="IPR004360">
    <property type="entry name" value="Glyas_Fos-R_dOase_dom"/>
</dbReference>
<protein>
    <submittedName>
        <fullName evidence="2">Glyoxalase/bleomycin resistance/extradiol dioxygenase family protein</fullName>
    </submittedName>
</protein>
<dbReference type="InterPro" id="IPR029068">
    <property type="entry name" value="Glyas_Bleomycin-R_OHBP_Dase"/>
</dbReference>
<organism evidence="2 3">
    <name type="scientific">Pararhodobacter marinus</name>
    <dbReference type="NCBI Taxonomy" id="2184063"/>
    <lineage>
        <taxon>Bacteria</taxon>
        <taxon>Pseudomonadati</taxon>
        <taxon>Pseudomonadota</taxon>
        <taxon>Alphaproteobacteria</taxon>
        <taxon>Rhodobacterales</taxon>
        <taxon>Paracoccaceae</taxon>
        <taxon>Pararhodobacter</taxon>
    </lineage>
</organism>
<dbReference type="OrthoDB" id="9812656at2"/>
<proteinExistence type="predicted"/>
<reference evidence="2 3" key="1">
    <citation type="submission" date="2018-05" db="EMBL/GenBank/DDBJ databases">
        <title>Pararhodobacter marina sp. nov., isolated from deep-sea water of the Indian Ocean.</title>
        <authorList>
            <person name="Lai Q.Sr."/>
            <person name="Liu X."/>
            <person name="Shao Z."/>
        </authorList>
    </citation>
    <scope>NUCLEOTIDE SEQUENCE [LARGE SCALE GENOMIC DNA]</scope>
    <source>
        <strain evidence="2 3">CIC4N-9</strain>
    </source>
</reference>
<dbReference type="RefSeq" id="WP_109532018.1">
    <property type="nucleotide sequence ID" value="NZ_QEYD01000002.1"/>
</dbReference>
<sequence>MTARLNGILEAAVYVDDLDATERFYSGVLGLPVVVRKDGRHAFFRAGDSIVLTFIAEATREVDPTSPLPVPPHGATGPGHLCFAADAAQLDHWAKTLPEAGVPIEADFNWPNGARSIYVRDPAGNSIEFAEPKLWAEGD</sequence>
<feature type="domain" description="VOC" evidence="1">
    <location>
        <begin position="7"/>
        <end position="132"/>
    </location>
</feature>
<evidence type="ECO:0000313" key="2">
    <source>
        <dbReference type="EMBL" id="PWE30940.1"/>
    </source>
</evidence>
<dbReference type="SUPFAM" id="SSF54593">
    <property type="entry name" value="Glyoxalase/Bleomycin resistance protein/Dihydroxybiphenyl dioxygenase"/>
    <property type="match status" value="1"/>
</dbReference>
<dbReference type="InterPro" id="IPR050383">
    <property type="entry name" value="GlyoxalaseI/FosfomycinResist"/>
</dbReference>
<dbReference type="EMBL" id="QEYD01000002">
    <property type="protein sequence ID" value="PWE30940.1"/>
    <property type="molecule type" value="Genomic_DNA"/>
</dbReference>
<evidence type="ECO:0000313" key="3">
    <source>
        <dbReference type="Proteomes" id="UP000244940"/>
    </source>
</evidence>
<dbReference type="PANTHER" id="PTHR21366">
    <property type="entry name" value="GLYOXALASE FAMILY PROTEIN"/>
    <property type="match status" value="1"/>
</dbReference>
<keyword evidence="3" id="KW-1185">Reference proteome</keyword>
<dbReference type="InterPro" id="IPR037523">
    <property type="entry name" value="VOC_core"/>
</dbReference>
<dbReference type="PANTHER" id="PTHR21366:SF22">
    <property type="entry name" value="VOC DOMAIN-CONTAINING PROTEIN"/>
    <property type="match status" value="1"/>
</dbReference>
<evidence type="ECO:0000259" key="1">
    <source>
        <dbReference type="PROSITE" id="PS51819"/>
    </source>
</evidence>